<dbReference type="Proteomes" id="UP000019423">
    <property type="component" value="Chromosome"/>
</dbReference>
<keyword evidence="2" id="KW-1185">Reference proteome</keyword>
<proteinExistence type="predicted"/>
<dbReference type="EMBL" id="CP007145">
    <property type="protein sequence ID" value="AHJ98739.1"/>
    <property type="molecule type" value="Genomic_DNA"/>
</dbReference>
<accession>W8F030</accession>
<reference evidence="1 2" key="1">
    <citation type="submission" date="2014-01" db="EMBL/GenBank/DDBJ databases">
        <title>Complete genome sequence of ionizing-radiation resistance bacterium Hymenobacter swuensis DY53.</title>
        <authorList>
            <person name="Jung J.-H."/>
            <person name="Jeong S.-W."/>
            <person name="Joe M.-H."/>
            <person name="Cho y.-j."/>
            <person name="Kim M.-K."/>
            <person name="Lim S.-Y."/>
        </authorList>
    </citation>
    <scope>NUCLEOTIDE SEQUENCE [LARGE SCALE GENOMIC DNA]</scope>
    <source>
        <strain evidence="1 2">DY53</strain>
    </source>
</reference>
<name>W8F030_9BACT</name>
<protein>
    <submittedName>
        <fullName evidence="1">Uncharacterized protein</fullName>
    </submittedName>
</protein>
<dbReference type="HOGENOM" id="CLU_3099687_0_0_10"/>
<gene>
    <name evidence="1" type="ORF">Hsw_3144</name>
</gene>
<dbReference type="STRING" id="1227739.Hsw_3144"/>
<evidence type="ECO:0000313" key="2">
    <source>
        <dbReference type="Proteomes" id="UP000019423"/>
    </source>
</evidence>
<dbReference type="KEGG" id="hsw:Hsw_3144"/>
<organism evidence="1 2">
    <name type="scientific">Hymenobacter swuensis DY53</name>
    <dbReference type="NCBI Taxonomy" id="1227739"/>
    <lineage>
        <taxon>Bacteria</taxon>
        <taxon>Pseudomonadati</taxon>
        <taxon>Bacteroidota</taxon>
        <taxon>Cytophagia</taxon>
        <taxon>Cytophagales</taxon>
        <taxon>Hymenobacteraceae</taxon>
        <taxon>Hymenobacter</taxon>
    </lineage>
</organism>
<dbReference type="AlphaFoldDB" id="W8F030"/>
<evidence type="ECO:0000313" key="1">
    <source>
        <dbReference type="EMBL" id="AHJ98739.1"/>
    </source>
</evidence>
<sequence>MAVTQHMNRVVKYKGEQNSTTEEPKACCICTSVKFSSTTPQIYAFALVLKN</sequence>